<dbReference type="GO" id="GO:0016787">
    <property type="term" value="F:hydrolase activity"/>
    <property type="evidence" value="ECO:0007669"/>
    <property type="project" value="UniProtKB-KW"/>
</dbReference>
<keyword evidence="2" id="KW-0732">Signal</keyword>
<feature type="signal peptide" evidence="2">
    <location>
        <begin position="1"/>
        <end position="19"/>
    </location>
</feature>
<reference evidence="3 4" key="1">
    <citation type="submission" date="2022-11" db="EMBL/GenBank/DDBJ databases">
        <title>Minimal conservation of predation-associated metabolite biosynthetic gene clusters underscores biosynthetic potential of Myxococcota including descriptions for ten novel species: Archangium lansinium sp. nov., Myxococcus landrumus sp. nov., Nannocystis bai.</title>
        <authorList>
            <person name="Ahearne A."/>
            <person name="Stevens C."/>
            <person name="Dowd S."/>
        </authorList>
    </citation>
    <scope>NUCLEOTIDE SEQUENCE [LARGE SCALE GENOMIC DNA]</scope>
    <source>
        <strain evidence="3 4">NCELM</strain>
    </source>
</reference>
<comment type="caution">
    <text evidence="3">The sequence shown here is derived from an EMBL/GenBank/DDBJ whole genome shotgun (WGS) entry which is preliminary data.</text>
</comment>
<keyword evidence="3" id="KW-0378">Hydrolase</keyword>
<gene>
    <name evidence="3" type="ORF">POL58_42540</name>
</gene>
<feature type="region of interest" description="Disordered" evidence="1">
    <location>
        <begin position="25"/>
        <end position="108"/>
    </location>
</feature>
<dbReference type="InterPro" id="IPR005197">
    <property type="entry name" value="Glyco_hydro_71"/>
</dbReference>
<organism evidence="3 4">
    <name type="scientific">Nannocystis radixulma</name>
    <dbReference type="NCBI Taxonomy" id="2995305"/>
    <lineage>
        <taxon>Bacteria</taxon>
        <taxon>Pseudomonadati</taxon>
        <taxon>Myxococcota</taxon>
        <taxon>Polyangia</taxon>
        <taxon>Nannocystales</taxon>
        <taxon>Nannocystaceae</taxon>
        <taxon>Nannocystis</taxon>
    </lineage>
</organism>
<dbReference type="PROSITE" id="PS51257">
    <property type="entry name" value="PROKAR_LIPOPROTEIN"/>
    <property type="match status" value="1"/>
</dbReference>
<dbReference type="Pfam" id="PF03659">
    <property type="entry name" value="Glyco_hydro_71"/>
    <property type="match status" value="1"/>
</dbReference>
<feature type="compositionally biased region" description="Low complexity" evidence="1">
    <location>
        <begin position="25"/>
        <end position="93"/>
    </location>
</feature>
<dbReference type="RefSeq" id="WP_272008802.1">
    <property type="nucleotide sequence ID" value="NZ_JAQNDN010000024.1"/>
</dbReference>
<evidence type="ECO:0000256" key="1">
    <source>
        <dbReference type="SAM" id="MobiDB-lite"/>
    </source>
</evidence>
<accession>A0ABT5BK65</accession>
<name>A0ABT5BK65_9BACT</name>
<dbReference type="Proteomes" id="UP001217838">
    <property type="component" value="Unassembled WGS sequence"/>
</dbReference>
<dbReference type="EMBL" id="JAQNDN010000024">
    <property type="protein sequence ID" value="MDC0674502.1"/>
    <property type="molecule type" value="Genomic_DNA"/>
</dbReference>
<evidence type="ECO:0000313" key="4">
    <source>
        <dbReference type="Proteomes" id="UP001217838"/>
    </source>
</evidence>
<proteinExistence type="predicted"/>
<dbReference type="CDD" id="cd11577">
    <property type="entry name" value="GH71"/>
    <property type="match status" value="1"/>
</dbReference>
<evidence type="ECO:0000313" key="3">
    <source>
        <dbReference type="EMBL" id="MDC0674502.1"/>
    </source>
</evidence>
<keyword evidence="4" id="KW-1185">Reference proteome</keyword>
<protein>
    <submittedName>
        <fullName evidence="3">Glycoside hydrolase family 71 protein</fullName>
    </submittedName>
</protein>
<evidence type="ECO:0000256" key="2">
    <source>
        <dbReference type="SAM" id="SignalP"/>
    </source>
</evidence>
<dbReference type="Gene3D" id="3.20.20.80">
    <property type="entry name" value="Glycosidases"/>
    <property type="match status" value="1"/>
</dbReference>
<feature type="chain" id="PRO_5047491371" evidence="2">
    <location>
        <begin position="20"/>
        <end position="562"/>
    </location>
</feature>
<sequence>MRAPNVPLCDLLLTVSLVAACGDGSAGSMSTAGTASTTDSATTDSATTDSDTATPTTTSSAATTAEPPTTTATATSTDGTATTDASTGETTGDPVDSTPCWPFDAPPLSELRDSPKKVFAHYFSPYPLSLDNKEPAEDYYAKNYLRPEGENGKFAYCGGFIKERPLPQPPRPQDVDYELANFEQEVRRAVALGLDGFTYDILSTSGTHWDRLLKLLDASSNADPDFRIVLMPDMTSTYEGSDMEAQVAFVDSIAEVAGHPAVFRAEGGELLLAPFAADKRSPAWWASTIDALAAEGIDAVLWPVFVSPWSTATMSFQAEVPLAGTSSWGPATVSGATGYASNAEQAHALGVKWMSPVRPQDSRPKDLIFSEAGNTQTMRLLWDAAVEGDAEWVQLITWNDYSEASEVSPSSGTQWALFDLTAYYVTWFKTGQQPPIVRDALYYSHRLQATTAMPDLSQQESVYEAVNGGEPLDEIELLAFLTAPATLEIEVGGEVQTTEAEAGIQSFRVPLVEGTPSFRVVRDGETVAEAVSAFPIDNTIVYQDMLYRSGGSLPCDRSPLMQ</sequence>